<dbReference type="Proteomes" id="UP000556201">
    <property type="component" value="Unassembled WGS sequence"/>
</dbReference>
<dbReference type="AlphaFoldDB" id="A0A7W9L776"/>
<gene>
    <name evidence="1" type="ORF">HNP47_003227</name>
</gene>
<accession>A0A7W9L776</accession>
<reference evidence="1 2" key="1">
    <citation type="submission" date="2020-08" db="EMBL/GenBank/DDBJ databases">
        <title>Functional genomics of gut bacteria from endangered species of beetles.</title>
        <authorList>
            <person name="Carlos-Shanley C."/>
        </authorList>
    </citation>
    <scope>NUCLEOTIDE SEQUENCE [LARGE SCALE GENOMIC DNA]</scope>
    <source>
        <strain evidence="1 2">S00192</strain>
    </source>
</reference>
<proteinExistence type="predicted"/>
<dbReference type="EMBL" id="JACHLJ010000008">
    <property type="protein sequence ID" value="MBB5773202.1"/>
    <property type="molecule type" value="Genomic_DNA"/>
</dbReference>
<evidence type="ECO:0008006" key="3">
    <source>
        <dbReference type="Google" id="ProtNLM"/>
    </source>
</evidence>
<dbReference type="RefSeq" id="WP_184280341.1">
    <property type="nucleotide sequence ID" value="NZ_JACHLJ010000008.1"/>
</dbReference>
<comment type="caution">
    <text evidence="1">The sequence shown here is derived from an EMBL/GenBank/DDBJ whole genome shotgun (WGS) entry which is preliminary data.</text>
</comment>
<organism evidence="1 2">
    <name type="scientific">Brevundimonas vesicularis</name>
    <name type="common">Pseudomonas vesicularis</name>
    <dbReference type="NCBI Taxonomy" id="41276"/>
    <lineage>
        <taxon>Bacteria</taxon>
        <taxon>Pseudomonadati</taxon>
        <taxon>Pseudomonadota</taxon>
        <taxon>Alphaproteobacteria</taxon>
        <taxon>Caulobacterales</taxon>
        <taxon>Caulobacteraceae</taxon>
        <taxon>Brevundimonas</taxon>
    </lineage>
</organism>
<evidence type="ECO:0000313" key="1">
    <source>
        <dbReference type="EMBL" id="MBB5773202.1"/>
    </source>
</evidence>
<protein>
    <recommendedName>
        <fullName evidence="3">GIY-YIG domain-containing protein</fullName>
    </recommendedName>
</protein>
<evidence type="ECO:0000313" key="2">
    <source>
        <dbReference type="Proteomes" id="UP000556201"/>
    </source>
</evidence>
<name>A0A7W9L776_BREVE</name>
<sequence>MPIPRTKPADWGDDVADICNAADYPLFKRVDLHWEKPTEWKKGQNQPSFDTDEPFLYALIRNHWSSRERDQIEYVGLTKAPRTRFGNHKTAKQIVSERGSVMFTYAKLDSIKGRNRLERVHTALEEIEHLLIWSIGSELRNEKKQFTLPGMGSNGGNAWHIVNSGYHFAGRMPKEIIYPWMLVRHGRDTSRKRTT</sequence>